<evidence type="ECO:0008006" key="5">
    <source>
        <dbReference type="Google" id="ProtNLM"/>
    </source>
</evidence>
<feature type="transmembrane region" description="Helical" evidence="2">
    <location>
        <begin position="158"/>
        <end position="179"/>
    </location>
</feature>
<gene>
    <name evidence="3" type="ORF">BD310DRAFT_1014948</name>
</gene>
<dbReference type="Proteomes" id="UP000292082">
    <property type="component" value="Unassembled WGS sequence"/>
</dbReference>
<keyword evidence="2" id="KW-0472">Membrane</keyword>
<organism evidence="3 4">
    <name type="scientific">Dichomitus squalens</name>
    <dbReference type="NCBI Taxonomy" id="114155"/>
    <lineage>
        <taxon>Eukaryota</taxon>
        <taxon>Fungi</taxon>
        <taxon>Dikarya</taxon>
        <taxon>Basidiomycota</taxon>
        <taxon>Agaricomycotina</taxon>
        <taxon>Agaricomycetes</taxon>
        <taxon>Polyporales</taxon>
        <taxon>Polyporaceae</taxon>
        <taxon>Dichomitus</taxon>
    </lineage>
</organism>
<feature type="transmembrane region" description="Helical" evidence="2">
    <location>
        <begin position="20"/>
        <end position="42"/>
    </location>
</feature>
<evidence type="ECO:0000313" key="4">
    <source>
        <dbReference type="Proteomes" id="UP000292082"/>
    </source>
</evidence>
<feature type="transmembrane region" description="Helical" evidence="2">
    <location>
        <begin position="200"/>
        <end position="219"/>
    </location>
</feature>
<dbReference type="AlphaFoldDB" id="A0A4Q9PVV5"/>
<proteinExistence type="predicted"/>
<accession>A0A4Q9PVV5</accession>
<protein>
    <recommendedName>
        <fullName evidence="5">Transmembrane protein</fullName>
    </recommendedName>
</protein>
<dbReference type="STRING" id="114155.A0A4Q9PVV5"/>
<feature type="transmembrane region" description="Helical" evidence="2">
    <location>
        <begin position="118"/>
        <end position="146"/>
    </location>
</feature>
<feature type="transmembrane region" description="Helical" evidence="2">
    <location>
        <begin position="225"/>
        <end position="246"/>
    </location>
</feature>
<evidence type="ECO:0000313" key="3">
    <source>
        <dbReference type="EMBL" id="TBU58596.1"/>
    </source>
</evidence>
<keyword evidence="2" id="KW-0812">Transmembrane</keyword>
<feature type="region of interest" description="Disordered" evidence="1">
    <location>
        <begin position="302"/>
        <end position="338"/>
    </location>
</feature>
<keyword evidence="4" id="KW-1185">Reference proteome</keyword>
<dbReference type="EMBL" id="ML145123">
    <property type="protein sequence ID" value="TBU58596.1"/>
    <property type="molecule type" value="Genomic_DNA"/>
</dbReference>
<name>A0A4Q9PVV5_9APHY</name>
<feature type="transmembrane region" description="Helical" evidence="2">
    <location>
        <begin position="54"/>
        <end position="74"/>
    </location>
</feature>
<evidence type="ECO:0000256" key="2">
    <source>
        <dbReference type="SAM" id="Phobius"/>
    </source>
</evidence>
<sequence>MVEWHSNTELAVDGTVFLKFMHALSGLYFWEFVTSLEFEWSFITGKRRFHYPALFYFLNRYCLLFTMIGILIALDTTVEVNCQALYTFNQIMGQASSGLASINLSIRTMALWSHDKRIVIPIVIVILGHWSLILQGVLLTAIWVPGQGCVVAGTKNTILAATFIYSMCFDLGILLLSLWKCVVGVKGGRSQLMTLLFKDGLMYFFIAFLSNLLAVVFIMLNLNAIMSVIFNVPAAIFSTIVACRAVRRLTNFSQRGAEVFSSSTGHSFRAAPTGTRGTVPVSPMKGPSGVHVQMQTFTVADEDHLSDYNSEDVSQKTRLPDPEAGDAEISAEFKRPPY</sequence>
<reference evidence="3 4" key="1">
    <citation type="submission" date="2019-01" db="EMBL/GenBank/DDBJ databases">
        <title>Draft genome sequences of three monokaryotic isolates of the white-rot basidiomycete fungus Dichomitus squalens.</title>
        <authorList>
            <consortium name="DOE Joint Genome Institute"/>
            <person name="Lopez S.C."/>
            <person name="Andreopoulos B."/>
            <person name="Pangilinan J."/>
            <person name="Lipzen A."/>
            <person name="Riley R."/>
            <person name="Ahrendt S."/>
            <person name="Ng V."/>
            <person name="Barry K."/>
            <person name="Daum C."/>
            <person name="Grigoriev I.V."/>
            <person name="Hilden K.S."/>
            <person name="Makela M.R."/>
            <person name="de Vries R.P."/>
        </authorList>
    </citation>
    <scope>NUCLEOTIDE SEQUENCE [LARGE SCALE GENOMIC DNA]</scope>
    <source>
        <strain evidence="3 4">CBS 464.89</strain>
    </source>
</reference>
<evidence type="ECO:0000256" key="1">
    <source>
        <dbReference type="SAM" id="MobiDB-lite"/>
    </source>
</evidence>
<feature type="transmembrane region" description="Helical" evidence="2">
    <location>
        <begin position="86"/>
        <end position="106"/>
    </location>
</feature>
<keyword evidence="2" id="KW-1133">Transmembrane helix</keyword>